<dbReference type="Proteomes" id="UP000029227">
    <property type="component" value="Unassembled WGS sequence"/>
</dbReference>
<gene>
    <name evidence="1" type="ORF">JCM19237_6625</name>
</gene>
<protein>
    <submittedName>
        <fullName evidence="1">Uncharacterized protein</fullName>
    </submittedName>
</protein>
<dbReference type="EMBL" id="BBMN01000002">
    <property type="protein sequence ID" value="GAL03731.1"/>
    <property type="molecule type" value="Genomic_DNA"/>
</dbReference>
<dbReference type="STRING" id="754436.JCM19237_6625"/>
<evidence type="ECO:0000313" key="2">
    <source>
        <dbReference type="Proteomes" id="UP000029227"/>
    </source>
</evidence>
<comment type="caution">
    <text evidence="1">The sequence shown here is derived from an EMBL/GenBank/DDBJ whole genome shotgun (WGS) entry which is preliminary data.</text>
</comment>
<name>A0A090QLC7_9GAMM</name>
<evidence type="ECO:0000313" key="1">
    <source>
        <dbReference type="EMBL" id="GAL03731.1"/>
    </source>
</evidence>
<reference evidence="1 2" key="1">
    <citation type="journal article" date="2014" name="Genome Announc.">
        <title>Draft Genome Sequences of Two Vibrionaceae Species, Vibrio ponticus C121 and Photobacterium aphoticum C119, Isolated as Coral Reef Microbiota.</title>
        <authorList>
            <person name="Al-saari N."/>
            <person name="Meirelles P.M."/>
            <person name="Mino S."/>
            <person name="Suda W."/>
            <person name="Oshima K."/>
            <person name="Hattori M."/>
            <person name="Ohkuma M."/>
            <person name="Thompson F.L."/>
            <person name="Gomez-Gil B."/>
            <person name="Sawabe T."/>
            <person name="Sawabe T."/>
        </authorList>
    </citation>
    <scope>NUCLEOTIDE SEQUENCE [LARGE SCALE GENOMIC DNA]</scope>
    <source>
        <strain evidence="1 2">JCM 19237</strain>
    </source>
</reference>
<organism evidence="1 2">
    <name type="scientific">Photobacterium aphoticum</name>
    <dbReference type="NCBI Taxonomy" id="754436"/>
    <lineage>
        <taxon>Bacteria</taxon>
        <taxon>Pseudomonadati</taxon>
        <taxon>Pseudomonadota</taxon>
        <taxon>Gammaproteobacteria</taxon>
        <taxon>Vibrionales</taxon>
        <taxon>Vibrionaceae</taxon>
        <taxon>Photobacterium</taxon>
    </lineage>
</organism>
<sequence length="45" mass="4764">MSVQVFVVSDGMIGSGNGVIDMTIKLIVCIDTNDQGFVKCIQSTV</sequence>
<accession>A0A090QLC7</accession>
<proteinExistence type="predicted"/>
<dbReference type="AlphaFoldDB" id="A0A090QLC7"/>